<keyword evidence="2" id="KW-1185">Reference proteome</keyword>
<dbReference type="AlphaFoldDB" id="A0A370NAY9"/>
<comment type="caution">
    <text evidence="1">The sequence shown here is derived from an EMBL/GenBank/DDBJ whole genome shotgun (WGS) entry which is preliminary data.</text>
</comment>
<reference evidence="2" key="1">
    <citation type="submission" date="2018-05" db="EMBL/GenBank/DDBJ databases">
        <authorList>
            <person name="Feng T."/>
        </authorList>
    </citation>
    <scope>NUCLEOTIDE SEQUENCE [LARGE SCALE GENOMIC DNA]</scope>
    <source>
        <strain evidence="2">S27</strain>
    </source>
</reference>
<sequence>MAEASLCTKADTSWIEFVIKSISIPIYPDKYSAIDPSDRQSEWTDRFVRALMSTTADSPWESPHDGAIA</sequence>
<organism evidence="1 2">
    <name type="scientific">Paraburkholderia lacunae</name>
    <dbReference type="NCBI Taxonomy" id="2211104"/>
    <lineage>
        <taxon>Bacteria</taxon>
        <taxon>Pseudomonadati</taxon>
        <taxon>Pseudomonadota</taxon>
        <taxon>Betaproteobacteria</taxon>
        <taxon>Burkholderiales</taxon>
        <taxon>Burkholderiaceae</taxon>
        <taxon>Paraburkholderia</taxon>
    </lineage>
</organism>
<dbReference type="RefSeq" id="WP_115100783.1">
    <property type="nucleotide sequence ID" value="NZ_QHKS01000006.1"/>
</dbReference>
<proteinExistence type="predicted"/>
<dbReference type="EMBL" id="QHKS01000006">
    <property type="protein sequence ID" value="RDK02754.1"/>
    <property type="molecule type" value="Genomic_DNA"/>
</dbReference>
<dbReference type="Proteomes" id="UP000254875">
    <property type="component" value="Unassembled WGS sequence"/>
</dbReference>
<gene>
    <name evidence="1" type="ORF">DLM46_10910</name>
</gene>
<accession>A0A370NAY9</accession>
<evidence type="ECO:0000313" key="1">
    <source>
        <dbReference type="EMBL" id="RDK02754.1"/>
    </source>
</evidence>
<evidence type="ECO:0000313" key="2">
    <source>
        <dbReference type="Proteomes" id="UP000254875"/>
    </source>
</evidence>
<protein>
    <submittedName>
        <fullName evidence="1">Uncharacterized protein</fullName>
    </submittedName>
</protein>
<name>A0A370NAY9_9BURK</name>